<name>A0ABX7E734_9BACI</name>
<keyword evidence="1" id="KW-0489">Methyltransferase</keyword>
<proteinExistence type="predicted"/>
<evidence type="ECO:0000313" key="1">
    <source>
        <dbReference type="EMBL" id="QQZ11098.1"/>
    </source>
</evidence>
<dbReference type="RefSeq" id="WP_202780372.1">
    <property type="nucleotide sequence ID" value="NZ_CP065425.1"/>
</dbReference>
<dbReference type="Proteomes" id="UP000595691">
    <property type="component" value="Chromosome"/>
</dbReference>
<protein>
    <submittedName>
        <fullName evidence="1">Class I SAM-dependent methyltransferase</fullName>
    </submittedName>
</protein>
<dbReference type="InterPro" id="IPR029063">
    <property type="entry name" value="SAM-dependent_MTases_sf"/>
</dbReference>
<organism evidence="1 2">
    <name type="scientific">Heyndrickxia vini</name>
    <dbReference type="NCBI Taxonomy" id="1476025"/>
    <lineage>
        <taxon>Bacteria</taxon>
        <taxon>Bacillati</taxon>
        <taxon>Bacillota</taxon>
        <taxon>Bacilli</taxon>
        <taxon>Bacillales</taxon>
        <taxon>Bacillaceae</taxon>
        <taxon>Heyndrickxia</taxon>
    </lineage>
</organism>
<reference evidence="1 2" key="1">
    <citation type="submission" date="2020-11" db="EMBL/GenBank/DDBJ databases">
        <title>Taxonomic evaluation of the Bacillus sporothermodurans group of bacteria based on whole genome sequences.</title>
        <authorList>
            <person name="Fiedler G."/>
            <person name="Herbstmann A.-D."/>
            <person name="Doll E."/>
            <person name="Wenning M."/>
            <person name="Brinks E."/>
            <person name="Kabisch J."/>
            <person name="Breitenwieser F."/>
            <person name="Lappann M."/>
            <person name="Boehnlein C."/>
            <person name="Franz C."/>
        </authorList>
    </citation>
    <scope>NUCLEOTIDE SEQUENCE [LARGE SCALE GENOMIC DNA]</scope>
    <source>
        <strain evidence="1 2">JCM 19841</strain>
    </source>
</reference>
<dbReference type="PANTHER" id="PTHR36112:SF1">
    <property type="entry name" value="RIBOSOMAL RNA SMALL SUBUNIT METHYLTRANSFERASE J"/>
    <property type="match status" value="1"/>
</dbReference>
<dbReference type="InterPro" id="IPR007536">
    <property type="entry name" value="16SrRNA_methylTrfase_J"/>
</dbReference>
<gene>
    <name evidence="1" type="ORF">I5776_09515</name>
</gene>
<keyword evidence="2" id="KW-1185">Reference proteome</keyword>
<dbReference type="SUPFAM" id="SSF53335">
    <property type="entry name" value="S-adenosyl-L-methionine-dependent methyltransferases"/>
    <property type="match status" value="1"/>
</dbReference>
<dbReference type="PANTHER" id="PTHR36112">
    <property type="entry name" value="RIBOSOMAL RNA SMALL SUBUNIT METHYLTRANSFERASE J"/>
    <property type="match status" value="1"/>
</dbReference>
<dbReference type="EMBL" id="CP065425">
    <property type="protein sequence ID" value="QQZ11098.1"/>
    <property type="molecule type" value="Genomic_DNA"/>
</dbReference>
<dbReference type="Pfam" id="PF04445">
    <property type="entry name" value="SAM_MT"/>
    <property type="match status" value="1"/>
</dbReference>
<accession>A0ABX7E734</accession>
<keyword evidence="1" id="KW-0808">Transferase</keyword>
<dbReference type="GO" id="GO:0032259">
    <property type="term" value="P:methylation"/>
    <property type="evidence" value="ECO:0007669"/>
    <property type="project" value="UniProtKB-KW"/>
</dbReference>
<evidence type="ECO:0000313" key="2">
    <source>
        <dbReference type="Proteomes" id="UP000595691"/>
    </source>
</evidence>
<dbReference type="GO" id="GO:0008168">
    <property type="term" value="F:methyltransferase activity"/>
    <property type="evidence" value="ECO:0007669"/>
    <property type="project" value="UniProtKB-KW"/>
</dbReference>
<dbReference type="Gene3D" id="3.40.50.150">
    <property type="entry name" value="Vaccinia Virus protein VP39"/>
    <property type="match status" value="1"/>
</dbReference>
<sequence>MIVTTAGRTNEQMIEKAKVIAKELDAEYIPRKKQSINKMKQLLDDDCIIIGKDRLELHPFQSDVPFFFHPNSASFRIKRLLRSELDPFIKATNLKNGSTILDCTMGLASDSIVASFVVGNRGKVYSLEGNKYLHYIVKKGLETWSSDIEEMNLAMKRIQTRNLDFKDVLKRLPDQFVDVIYFDPMFEDQILTSDGIAALRKFALYTGINDDIIYEATRVAKKRIVLKDHFRSERFAKYGFQVIERKSAKFHFGILKV</sequence>